<evidence type="ECO:0008006" key="3">
    <source>
        <dbReference type="Google" id="ProtNLM"/>
    </source>
</evidence>
<dbReference type="InterPro" id="IPR052752">
    <property type="entry name" value="NACHT-WD_repeat"/>
</dbReference>
<keyword evidence="2" id="KW-1185">Reference proteome</keyword>
<dbReference type="InterPro" id="IPR036322">
    <property type="entry name" value="WD40_repeat_dom_sf"/>
</dbReference>
<dbReference type="InterPro" id="IPR001680">
    <property type="entry name" value="WD40_rpt"/>
</dbReference>
<evidence type="ECO:0000313" key="1">
    <source>
        <dbReference type="Ensembl" id="ENSGWIP00000041621.1"/>
    </source>
</evidence>
<organism evidence="1 2">
    <name type="scientific">Gouania willdenowi</name>
    <name type="common">Blunt-snouted clingfish</name>
    <name type="synonym">Lepadogaster willdenowi</name>
    <dbReference type="NCBI Taxonomy" id="441366"/>
    <lineage>
        <taxon>Eukaryota</taxon>
        <taxon>Metazoa</taxon>
        <taxon>Chordata</taxon>
        <taxon>Craniata</taxon>
        <taxon>Vertebrata</taxon>
        <taxon>Euteleostomi</taxon>
        <taxon>Actinopterygii</taxon>
        <taxon>Neopterygii</taxon>
        <taxon>Teleostei</taxon>
        <taxon>Neoteleostei</taxon>
        <taxon>Acanthomorphata</taxon>
        <taxon>Ovalentaria</taxon>
        <taxon>Blenniimorphae</taxon>
        <taxon>Blenniiformes</taxon>
        <taxon>Gobiesocoidei</taxon>
        <taxon>Gobiesocidae</taxon>
        <taxon>Gobiesocinae</taxon>
        <taxon>Gouania</taxon>
    </lineage>
</organism>
<dbReference type="Gene3D" id="2.130.10.10">
    <property type="entry name" value="YVTN repeat-like/Quinoprotein amine dehydrogenase"/>
    <property type="match status" value="4"/>
</dbReference>
<dbReference type="PANTHER" id="PTHR19871">
    <property type="entry name" value="BETA TRANSDUCIN-RELATED PROTEIN"/>
    <property type="match status" value="1"/>
</dbReference>
<dbReference type="SUPFAM" id="SSF50969">
    <property type="entry name" value="YVTN repeat-like/Quinoprotein amine dehydrogenase"/>
    <property type="match status" value="1"/>
</dbReference>
<dbReference type="InterPro" id="IPR027417">
    <property type="entry name" value="P-loop_NTPase"/>
</dbReference>
<evidence type="ECO:0000313" key="2">
    <source>
        <dbReference type="Proteomes" id="UP000694680"/>
    </source>
</evidence>
<dbReference type="SUPFAM" id="SSF52540">
    <property type="entry name" value="P-loop containing nucleoside triphosphate hydrolases"/>
    <property type="match status" value="1"/>
</dbReference>
<sequence length="1514" mass="170088">MCVWPRLRSCLFNMNCWPDENTRQQLIRECRERSAGLFFLALIGHEYGSASLVSQVEVSDFLLLLQGSQQDGVSTQELESGYHRDENSIPASYRLKPSLRHPHCAEVMMTQVEEAKRSQINVEKVDVDGWTSSANYKSIINIHFFFFSPRSGPSDQASLISDLTDGDLLAELCDTFLPNLITDRHLLVYTTTTECDSRHGYTTNNRRGYAEALSQQVNNDLLELTDGDRSSIPEPRGDAWSREQEEQEELSHVLSSLYEVILPEEEQVSITNIHVYQRDLHLPLLITGGPCTGKTVLLAHYIIHETKPRFKGLDVSLTELKDYLSSILTSLPSTKQPLVLLLDGLDQIDNFGLQIMENLHTPLPPNVKVIYTASPNRARFLQAFVLHYPQQHGCSGYSHVQLRVVKRKQCVKMLVTLLKDSGRKVTSGQLTLVNQALDHCCLPLYARLLHAHTLLWQSDSDVTESSLPLSIHSSISALLTHLEHKHGCSVVAHAVSYLTLSCVGLTEAELADLLFVYSDRTPDDCDCGNLSDNVKTLQVDVERLFLDFKGFLITRTVGGAQVLLWVNRHVGLVVLKKYLDRHELREKIHKEMADYFKSWLGHESLNTKEHAMKKFSSLPQVSSRLCNAGHYVRQVTELTYHLKQSGRLDDLDSGLVFSPSFHQVMVQAGLLGDLVAMLESEVSSESEYFKERLLLAGTLKSAECFLRSFPLELFTVMESRLLPFVRVFPALQSYIKDSRKKRGNSIGVLLCPCLSCVPPIQRLKCGNKTSIREAVSTEFGVVVEVLNDGSVWIWKGYESELAKLSLSCEQHELVLKGVKSSGQFFLLSTQCNKLFVCDLTGPQTIVEIKNYLKDDDEAKQSSKRVDGFVSCRQKLFMSWENESCVSVFDISGEILMYFYCQSPVTCLAVSSDGFFLYCAMEESTVAIFDINTTALLGTCSNPNFSAIGSMFLCEDMEMMATVDRNGNVGLWDLTDKTQPLRIVKELFSEVESNSLLSAEYCDENNSLLVCQRNCVTWWDTCNWELWDKFLAPQGRAFTQAVASHNRQLLLASLETVSLVLVWRLSTGECVFSLEMSDQPFALLKSSTNIICVAHDGSLAVWDAEMIHAAGSSFRMQGGVKDVLVDEEGKWFYTADRSESVWRWCLDTGLPHAYFLHDGPVEKVKLSPNCLQLVSISAGDIYLWRTETGENVMRISGSRANDILITSNSNIGVSISDHGLSRVWKMAQGNIVCSIHLYLTDAQVSPEGTFLIGRRHGDLLAASLWSGSISKRFSCAESSEHITAFHLLSHHPDFVLVMAASGAVYTWNVAEETVCRHFHLPHTFYCQPQHFHMCNDGSYALLSTEDNTINLLDLSQMRLCSFKTDGPVLKACLDKNGDFIAYICCHASLENHCSCYQQSRSVLTATRLSDGERIGRVHLFKIPQTLMVCKQQRVFVGFDDGSLGVYSVSNVMSDEDDMINEREKVKNQTFCSASIFTWISLLTKPNTPKSAYCSKLRVLNNNNNALDLYSAFFRH</sequence>
<dbReference type="Proteomes" id="UP000694680">
    <property type="component" value="Chromosome 13"/>
</dbReference>
<dbReference type="InterPro" id="IPR011044">
    <property type="entry name" value="Quino_amine_DH_bsu"/>
</dbReference>
<proteinExistence type="predicted"/>
<protein>
    <recommendedName>
        <fullName evidence="3">NACHT domain-containing protein</fullName>
    </recommendedName>
</protein>
<reference evidence="1" key="3">
    <citation type="submission" date="2025-09" db="UniProtKB">
        <authorList>
            <consortium name="Ensembl"/>
        </authorList>
    </citation>
    <scope>IDENTIFICATION</scope>
</reference>
<dbReference type="SUPFAM" id="SSF69322">
    <property type="entry name" value="Tricorn protease domain 2"/>
    <property type="match status" value="1"/>
</dbReference>
<dbReference type="PANTHER" id="PTHR19871:SF29">
    <property type="entry name" value="NACHT AND WD REPEAT DOMAIN-CONTAINING PROTEIN 2-LIKE"/>
    <property type="match status" value="1"/>
</dbReference>
<name>A0A8C5H8J2_GOUWI</name>
<dbReference type="Ensembl" id="ENSGWIT00000045203.1">
    <property type="protein sequence ID" value="ENSGWIP00000041621.1"/>
    <property type="gene ID" value="ENSGWIG00000020962.1"/>
</dbReference>
<accession>A0A8C5H8J2</accession>
<reference evidence="1" key="1">
    <citation type="submission" date="2020-06" db="EMBL/GenBank/DDBJ databases">
        <authorList>
            <consortium name="Wellcome Sanger Institute Data Sharing"/>
        </authorList>
    </citation>
    <scope>NUCLEOTIDE SEQUENCE [LARGE SCALE GENOMIC DNA]</scope>
</reference>
<reference evidence="1" key="2">
    <citation type="submission" date="2025-08" db="UniProtKB">
        <authorList>
            <consortium name="Ensembl"/>
        </authorList>
    </citation>
    <scope>IDENTIFICATION</scope>
</reference>
<dbReference type="SMART" id="SM00320">
    <property type="entry name" value="WD40"/>
    <property type="match status" value="6"/>
</dbReference>
<dbReference type="SUPFAM" id="SSF50978">
    <property type="entry name" value="WD40 repeat-like"/>
    <property type="match status" value="1"/>
</dbReference>
<dbReference type="InterPro" id="IPR015943">
    <property type="entry name" value="WD40/YVTN_repeat-like_dom_sf"/>
</dbReference>